<feature type="compositionally biased region" description="Basic and acidic residues" evidence="1">
    <location>
        <begin position="11"/>
        <end position="30"/>
    </location>
</feature>
<sequence length="30" mass="3388">SLCHHSSTSHEAARKAVDKEEERPAVKKKQ</sequence>
<dbReference type="AlphaFoldDB" id="W2GGH4"/>
<reference evidence="2" key="2">
    <citation type="submission" date="2013-11" db="EMBL/GenBank/DDBJ databases">
        <title>The Genome Sequence of Phytophthora parasitica CJ02B3.</title>
        <authorList>
            <consortium name="The Broad Institute Genomics Platform"/>
            <person name="Russ C."/>
            <person name="Tyler B."/>
            <person name="Panabieres F."/>
            <person name="Shan W."/>
            <person name="Tripathy S."/>
            <person name="Grunwald N."/>
            <person name="Machado M."/>
            <person name="Johnson C.S."/>
            <person name="Arredondo F."/>
            <person name="Hong C."/>
            <person name="Coffey M."/>
            <person name="Young S.K."/>
            <person name="Zeng Q."/>
            <person name="Gargeya S."/>
            <person name="Fitzgerald M."/>
            <person name="Abouelleil A."/>
            <person name="Alvarado L."/>
            <person name="Chapman S.B."/>
            <person name="Gainer-Dewar J."/>
            <person name="Goldberg J."/>
            <person name="Griggs A."/>
            <person name="Gujja S."/>
            <person name="Hansen M."/>
            <person name="Howarth C."/>
            <person name="Imamovic A."/>
            <person name="Ireland A."/>
            <person name="Larimer J."/>
            <person name="McCowan C."/>
            <person name="Murphy C."/>
            <person name="Pearson M."/>
            <person name="Poon T.W."/>
            <person name="Priest M."/>
            <person name="Roberts A."/>
            <person name="Saif S."/>
            <person name="Shea T."/>
            <person name="Sykes S."/>
            <person name="Wortman J."/>
            <person name="Nusbaum C."/>
            <person name="Birren B."/>
        </authorList>
    </citation>
    <scope>NUCLEOTIDE SEQUENCE [LARGE SCALE GENOMIC DNA]</scope>
    <source>
        <strain evidence="2">CJ02B3</strain>
    </source>
</reference>
<name>W2GGH4_PHYNI</name>
<protein>
    <submittedName>
        <fullName evidence="2">Uncharacterized protein</fullName>
    </submittedName>
</protein>
<feature type="region of interest" description="Disordered" evidence="1">
    <location>
        <begin position="1"/>
        <end position="30"/>
    </location>
</feature>
<accession>W2GGH4</accession>
<dbReference type="EMBL" id="KI687303">
    <property type="protein sequence ID" value="ETK82004.1"/>
    <property type="molecule type" value="Genomic_DNA"/>
</dbReference>
<feature type="compositionally biased region" description="Polar residues" evidence="1">
    <location>
        <begin position="1"/>
        <end position="10"/>
    </location>
</feature>
<gene>
    <name evidence="2" type="ORF">L915_12546</name>
    <name evidence="3" type="ORF">L917_12293</name>
</gene>
<dbReference type="Proteomes" id="UP000054423">
    <property type="component" value="Unassembled WGS sequence"/>
</dbReference>
<organism evidence="2">
    <name type="scientific">Phytophthora nicotianae</name>
    <name type="common">Potato buckeye rot agent</name>
    <name type="synonym">Phytophthora parasitica</name>
    <dbReference type="NCBI Taxonomy" id="4792"/>
    <lineage>
        <taxon>Eukaryota</taxon>
        <taxon>Sar</taxon>
        <taxon>Stramenopiles</taxon>
        <taxon>Oomycota</taxon>
        <taxon>Peronosporomycetes</taxon>
        <taxon>Peronosporales</taxon>
        <taxon>Peronosporaceae</taxon>
        <taxon>Phytophthora</taxon>
    </lineage>
</organism>
<feature type="non-terminal residue" evidence="2">
    <location>
        <position position="1"/>
    </location>
</feature>
<reference evidence="3" key="1">
    <citation type="submission" date="2013-11" db="EMBL/GenBank/DDBJ databases">
        <title>The Genome Sequence of Phytophthora parasitica CHvinca01.</title>
        <authorList>
            <consortium name="The Broad Institute Genomics Platform"/>
            <person name="Russ C."/>
            <person name="Tyler B."/>
            <person name="Panabieres F."/>
            <person name="Shan W."/>
            <person name="Tripathy S."/>
            <person name="Grunwald N."/>
            <person name="Machado M."/>
            <person name="Johnson C.S."/>
            <person name="Arredondo F."/>
            <person name="Hong C."/>
            <person name="Coffey M."/>
            <person name="Young S.K."/>
            <person name="Zeng Q."/>
            <person name="Gargeya S."/>
            <person name="Fitzgerald M."/>
            <person name="Abouelleil A."/>
            <person name="Alvarado L."/>
            <person name="Chapman S.B."/>
            <person name="Gainer-Dewar J."/>
            <person name="Goldberg J."/>
            <person name="Griggs A."/>
            <person name="Gujja S."/>
            <person name="Hansen M."/>
            <person name="Howarth C."/>
            <person name="Imamovic A."/>
            <person name="Ireland A."/>
            <person name="Larimer J."/>
            <person name="McCowan C."/>
            <person name="Murphy C."/>
            <person name="Pearson M."/>
            <person name="Poon T.W."/>
            <person name="Priest M."/>
            <person name="Roberts A."/>
            <person name="Saif S."/>
            <person name="Shea T."/>
            <person name="Sykes S."/>
            <person name="Wortman J."/>
            <person name="Nusbaum C."/>
            <person name="Birren B."/>
        </authorList>
    </citation>
    <scope>NUCLEOTIDE SEQUENCE [LARGE SCALE GENOMIC DNA]</scope>
    <source>
        <strain evidence="3">CHvinca01</strain>
    </source>
</reference>
<proteinExistence type="predicted"/>
<evidence type="ECO:0000313" key="2">
    <source>
        <dbReference type="EMBL" id="ETK82004.1"/>
    </source>
</evidence>
<evidence type="ECO:0000256" key="1">
    <source>
        <dbReference type="SAM" id="MobiDB-lite"/>
    </source>
</evidence>
<dbReference type="EMBL" id="KI680706">
    <property type="protein sequence ID" value="ETL88648.1"/>
    <property type="molecule type" value="Genomic_DNA"/>
</dbReference>
<dbReference type="Proteomes" id="UP000053236">
    <property type="component" value="Unassembled WGS sequence"/>
</dbReference>
<evidence type="ECO:0000313" key="3">
    <source>
        <dbReference type="EMBL" id="ETL88648.1"/>
    </source>
</evidence>